<dbReference type="PROSITE" id="PS50005">
    <property type="entry name" value="TPR"/>
    <property type="match status" value="2"/>
</dbReference>
<dbReference type="SMART" id="SM00028">
    <property type="entry name" value="TPR"/>
    <property type="match status" value="5"/>
</dbReference>
<dbReference type="AlphaFoldDB" id="A0A088S1L5"/>
<dbReference type="OrthoDB" id="10263032at2759"/>
<dbReference type="Pfam" id="PF07719">
    <property type="entry name" value="TPR_2"/>
    <property type="match status" value="1"/>
</dbReference>
<dbReference type="RefSeq" id="XP_010703073.1">
    <property type="nucleotide sequence ID" value="XM_010704771.1"/>
</dbReference>
<dbReference type="Proteomes" id="UP000063063">
    <property type="component" value="Chromosome 35"/>
</dbReference>
<dbReference type="InterPro" id="IPR019734">
    <property type="entry name" value="TPR_rpt"/>
</dbReference>
<dbReference type="EMBL" id="CP009404">
    <property type="protein sequence ID" value="AIO02273.1"/>
    <property type="molecule type" value="Genomic_DNA"/>
</dbReference>
<dbReference type="FunFam" id="1.25.40.1040:FF:000009">
    <property type="entry name" value="N-acetyltransferase subunit Nat1"/>
    <property type="match status" value="1"/>
</dbReference>
<dbReference type="PIRSF" id="PIRSF000422">
    <property type="entry name" value="N-terminal-AcTrfase-A_aux_su"/>
    <property type="match status" value="1"/>
</dbReference>
<dbReference type="GeneID" id="22579164"/>
<dbReference type="GO" id="GO:0016740">
    <property type="term" value="F:transferase activity"/>
    <property type="evidence" value="ECO:0007669"/>
    <property type="project" value="UniProtKB-KW"/>
</dbReference>
<dbReference type="InterPro" id="IPR021183">
    <property type="entry name" value="NatA_aux_su"/>
</dbReference>
<dbReference type="PANTHER" id="PTHR22767">
    <property type="entry name" value="N-TERMINAL ACETYLTRANSFERASE-RELATED"/>
    <property type="match status" value="1"/>
</dbReference>
<accession>A0A088S1L5</accession>
<keyword evidence="1" id="KW-0677">Repeat</keyword>
<feature type="repeat" description="TPR" evidence="3">
    <location>
        <begin position="80"/>
        <end position="113"/>
    </location>
</feature>
<dbReference type="InterPro" id="IPR011990">
    <property type="entry name" value="TPR-like_helical_dom_sf"/>
</dbReference>
<dbReference type="FunFam" id="1.25.40.1010:FF:000004">
    <property type="entry name" value="N-acetyltransferase subunit Nat1"/>
    <property type="match status" value="1"/>
</dbReference>
<dbReference type="Gene3D" id="1.25.40.1010">
    <property type="match status" value="1"/>
</dbReference>
<dbReference type="KEGG" id="lpan:LPMP_351350"/>
<evidence type="ECO:0000313" key="5">
    <source>
        <dbReference type="Proteomes" id="UP000063063"/>
    </source>
</evidence>
<dbReference type="Gene3D" id="1.25.40.1040">
    <property type="match status" value="1"/>
</dbReference>
<feature type="repeat" description="TPR" evidence="3">
    <location>
        <begin position="46"/>
        <end position="79"/>
    </location>
</feature>
<dbReference type="VEuPathDB" id="TriTrypDB:LPMP_351350"/>
<dbReference type="InterPro" id="IPR013105">
    <property type="entry name" value="TPR_2"/>
</dbReference>
<organism evidence="4 5">
    <name type="scientific">Leishmania panamensis</name>
    <dbReference type="NCBI Taxonomy" id="5679"/>
    <lineage>
        <taxon>Eukaryota</taxon>
        <taxon>Discoba</taxon>
        <taxon>Euglenozoa</taxon>
        <taxon>Kinetoplastea</taxon>
        <taxon>Metakinetoplastina</taxon>
        <taxon>Trypanosomatida</taxon>
        <taxon>Trypanosomatidae</taxon>
        <taxon>Leishmaniinae</taxon>
        <taxon>Leishmania</taxon>
        <taxon>Leishmania guyanensis species complex</taxon>
    </lineage>
</organism>
<keyword evidence="5" id="KW-1185">Reference proteome</keyword>
<dbReference type="Pfam" id="PF12569">
    <property type="entry name" value="NatA_aux_su"/>
    <property type="match status" value="1"/>
</dbReference>
<dbReference type="PANTHER" id="PTHR22767:SF2">
    <property type="entry name" value="N(ALPHA)-ACETYLTRANSFERASE 15_16, ISOFORM A"/>
    <property type="match status" value="1"/>
</dbReference>
<keyword evidence="2 3" id="KW-0802">TPR repeat</keyword>
<reference evidence="4 5" key="1">
    <citation type="journal article" date="2015" name="Sci. Rep.">
        <title>The genome of Leishmania panamensis: insights into genomics of the L. (Viannia) subgenus.</title>
        <authorList>
            <person name="Llanes A."/>
            <person name="Restrepo C.M."/>
            <person name="Vecchio G.D."/>
            <person name="Anguizola F.J."/>
            <person name="Lleonart R."/>
        </authorList>
    </citation>
    <scope>NUCLEOTIDE SEQUENCE [LARGE SCALE GENOMIC DNA]</scope>
    <source>
        <strain evidence="4 5">MHOM/PA/94/PSC-1</strain>
    </source>
</reference>
<dbReference type="GO" id="GO:0005737">
    <property type="term" value="C:cytoplasm"/>
    <property type="evidence" value="ECO:0007669"/>
    <property type="project" value="TreeGrafter"/>
</dbReference>
<dbReference type="eggNOG" id="KOG1156">
    <property type="taxonomic scope" value="Eukaryota"/>
</dbReference>
<gene>
    <name evidence="4" type="ORF">LPMP_351350</name>
</gene>
<evidence type="ECO:0000313" key="4">
    <source>
        <dbReference type="EMBL" id="AIO02273.1"/>
    </source>
</evidence>
<evidence type="ECO:0000256" key="2">
    <source>
        <dbReference type="ARBA" id="ARBA00022803"/>
    </source>
</evidence>
<evidence type="ECO:0000256" key="1">
    <source>
        <dbReference type="ARBA" id="ARBA00022737"/>
    </source>
</evidence>
<sequence>MSLAPSTLPADQQRLFDRMNREYSNREYSKALRTSESILSIVPDHVDTFAGRGLVLYNMDRQEEGYESIKQAILLNPKSMVAWHALGMCQRLDKKFGEALKAFKRALTFDPTNTEVLRDLASVCIQLRDWPLFLEAREKMVMAKASVRANWVALSCGHRILGHSRIAAAVMDTMASIMDTGDTPVEVSEAQLYRVELELESGAPQRALELLKKHDIDIIDVETKLLLRAKAHAQLGQRSEAEKRYMEVIAMGVSEADSIAALAHLQKIPLDRYLRPAVGYTEKYMEIIDRVLKAYPKCDYAKRHALDCGPIGEFSERLAVFVTPYIQRMIPSLFSVLKSLYVDAERAAKMGDFFAALEQELEAKDFSRFGGEASPCYILWVRTFLASHYRRTGDYALAHAYIEKAIAHTPTLELLYLEKAKILAREGKTAEAAEQADMARRLDLQDKYLNSKAAKYYFRDNQVEKGEATMQLFYKPSVVAGDTYLTALESQCYWYEREVGEAFYRKGDYISALQNLLMFERHHEQNHCELSDFHNYVFRRNTMRPWFDVLDCDDNMGRNKFFLKFCPAIVRTYMRIHENGEEAVRAAHVPRPELKFDEVAAGEVKRVKQLHADYYMSDVDLSEPLVKASRYMGHLLDHRNAEASTHTLAIELYTAADKPLLVARALLALHRQQYNKARDLVMAFKTGMYTTTTMDPRVRAIVDEILTIVSV</sequence>
<evidence type="ECO:0000256" key="3">
    <source>
        <dbReference type="PROSITE-ProRule" id="PRU00339"/>
    </source>
</evidence>
<dbReference type="SUPFAM" id="SSF48452">
    <property type="entry name" value="TPR-like"/>
    <property type="match status" value="2"/>
</dbReference>
<proteinExistence type="predicted"/>
<name>A0A088S1L5_LEIPA</name>
<dbReference type="VEuPathDB" id="TriTrypDB:LPAL13_350019100"/>
<protein>
    <submittedName>
        <fullName evidence="4">N-acetyltransferase subunit Nat1, putative</fullName>
    </submittedName>
</protein>